<dbReference type="FunFam" id="2.60.40.10:FF:001377">
    <property type="entry name" value="Matrix remodeling associated 5"/>
    <property type="match status" value="1"/>
</dbReference>
<dbReference type="Gene3D" id="2.60.40.10">
    <property type="entry name" value="Immunoglobulins"/>
    <property type="match status" value="1"/>
</dbReference>
<evidence type="ECO:0000259" key="3">
    <source>
        <dbReference type="PROSITE" id="PS50835"/>
    </source>
</evidence>
<name>A0A8C0EV30_BUBBB</name>
<sequence length="247" mass="27056">PMAHGSPAVSRRPSFSQEPNILTRPAGPVKGISGESLSLHSWTLPGGSVLEGDYVCRAHNDAGESSVTVPVVIVAYAPRITIRPPQAIHTMPGAAVQLHCAALGIPKPEISWELPDHSVLSTDNLGRASGSQLLHPSGTLLIQNPRPSDSGTYKCTAKNHLGTLCSAVHNKYRPCVARYNFPMVTKAFFKNFSLESNCINLCIYLEFWFLNSVDRSKKQPSVVREKYLHDGRRWSPTCFTLMNHGLD</sequence>
<protein>
    <submittedName>
        <fullName evidence="4">Immunoglobulin superfamily member 10</fullName>
    </submittedName>
</protein>
<dbReference type="InterPro" id="IPR036179">
    <property type="entry name" value="Ig-like_dom_sf"/>
</dbReference>
<dbReference type="InterPro" id="IPR003599">
    <property type="entry name" value="Ig_sub"/>
</dbReference>
<evidence type="ECO:0000256" key="2">
    <source>
        <dbReference type="SAM" id="MobiDB-lite"/>
    </source>
</evidence>
<accession>A0A8C0EV30</accession>
<dbReference type="SUPFAM" id="SSF48726">
    <property type="entry name" value="Immunoglobulin"/>
    <property type="match status" value="1"/>
</dbReference>
<dbReference type="CDD" id="cd00096">
    <property type="entry name" value="Ig"/>
    <property type="match status" value="1"/>
</dbReference>
<keyword evidence="1" id="KW-0393">Immunoglobulin domain</keyword>
<dbReference type="AlphaFoldDB" id="A0A8C0EV30"/>
<dbReference type="PANTHER" id="PTHR10075:SF14">
    <property type="entry name" value="CELL ADHESION MOLECULE DSCAM2-RELATED"/>
    <property type="match status" value="1"/>
</dbReference>
<keyword evidence="5" id="KW-1185">Reference proteome</keyword>
<evidence type="ECO:0000313" key="5">
    <source>
        <dbReference type="Proteomes" id="UP000694567"/>
    </source>
</evidence>
<reference evidence="4" key="1">
    <citation type="submission" date="2025-08" db="UniProtKB">
        <authorList>
            <consortium name="Ensembl"/>
        </authorList>
    </citation>
    <scope>IDENTIFICATION</scope>
</reference>
<dbReference type="Proteomes" id="UP000694567">
    <property type="component" value="Unplaced"/>
</dbReference>
<dbReference type="PANTHER" id="PTHR10075">
    <property type="entry name" value="BASIGIN RELATED"/>
    <property type="match status" value="1"/>
</dbReference>
<dbReference type="InterPro" id="IPR007110">
    <property type="entry name" value="Ig-like_dom"/>
</dbReference>
<dbReference type="Pfam" id="PF13927">
    <property type="entry name" value="Ig_3"/>
    <property type="match status" value="1"/>
</dbReference>
<feature type="domain" description="Ig-like" evidence="3">
    <location>
        <begin position="78"/>
        <end position="159"/>
    </location>
</feature>
<dbReference type="InterPro" id="IPR003598">
    <property type="entry name" value="Ig_sub2"/>
</dbReference>
<dbReference type="PROSITE" id="PS50835">
    <property type="entry name" value="IG_LIKE"/>
    <property type="match status" value="1"/>
</dbReference>
<reference evidence="4" key="2">
    <citation type="submission" date="2025-09" db="UniProtKB">
        <authorList>
            <consortium name="Ensembl"/>
        </authorList>
    </citation>
    <scope>IDENTIFICATION</scope>
</reference>
<feature type="region of interest" description="Disordered" evidence="2">
    <location>
        <begin position="1"/>
        <end position="29"/>
    </location>
</feature>
<evidence type="ECO:0000256" key="1">
    <source>
        <dbReference type="ARBA" id="ARBA00023319"/>
    </source>
</evidence>
<dbReference type="SMART" id="SM00408">
    <property type="entry name" value="IGc2"/>
    <property type="match status" value="1"/>
</dbReference>
<organism evidence="4 5">
    <name type="scientific">Bubo bubo</name>
    <name type="common">Eurasian eagle-owl</name>
    <name type="synonym">Strix bubo</name>
    <dbReference type="NCBI Taxonomy" id="30461"/>
    <lineage>
        <taxon>Eukaryota</taxon>
        <taxon>Metazoa</taxon>
        <taxon>Chordata</taxon>
        <taxon>Craniata</taxon>
        <taxon>Vertebrata</taxon>
        <taxon>Euteleostomi</taxon>
        <taxon>Archelosauria</taxon>
        <taxon>Archosauria</taxon>
        <taxon>Dinosauria</taxon>
        <taxon>Saurischia</taxon>
        <taxon>Theropoda</taxon>
        <taxon>Coelurosauria</taxon>
        <taxon>Aves</taxon>
        <taxon>Neognathae</taxon>
        <taxon>Neoaves</taxon>
        <taxon>Telluraves</taxon>
        <taxon>Strigiformes</taxon>
        <taxon>Strigidae</taxon>
        <taxon>Bubo</taxon>
    </lineage>
</organism>
<dbReference type="InterPro" id="IPR013783">
    <property type="entry name" value="Ig-like_fold"/>
</dbReference>
<proteinExistence type="predicted"/>
<dbReference type="SMART" id="SM00409">
    <property type="entry name" value="IG"/>
    <property type="match status" value="1"/>
</dbReference>
<dbReference type="Ensembl" id="ENSBOBT00000008644.1">
    <property type="protein sequence ID" value="ENSBOBP00000008425.1"/>
    <property type="gene ID" value="ENSBOBG00000005480.1"/>
</dbReference>
<evidence type="ECO:0000313" key="4">
    <source>
        <dbReference type="Ensembl" id="ENSBOBP00000008425.1"/>
    </source>
</evidence>